<dbReference type="Proteomes" id="UP001155483">
    <property type="component" value="Unassembled WGS sequence"/>
</dbReference>
<dbReference type="PANTHER" id="PTHR11177">
    <property type="entry name" value="CHITINASE"/>
    <property type="match status" value="1"/>
</dbReference>
<dbReference type="Pfam" id="PF00704">
    <property type="entry name" value="Glyco_hydro_18"/>
    <property type="match status" value="1"/>
</dbReference>
<dbReference type="PROSITE" id="PS51257">
    <property type="entry name" value="PROKAR_LIPOPROTEIN"/>
    <property type="match status" value="1"/>
</dbReference>
<evidence type="ECO:0000259" key="3">
    <source>
        <dbReference type="PROSITE" id="PS51910"/>
    </source>
</evidence>
<dbReference type="SMART" id="SM00636">
    <property type="entry name" value="Glyco_18"/>
    <property type="match status" value="1"/>
</dbReference>
<dbReference type="InterPro" id="IPR001223">
    <property type="entry name" value="Glyco_hydro18_cat"/>
</dbReference>
<dbReference type="GO" id="GO:0008061">
    <property type="term" value="F:chitin binding"/>
    <property type="evidence" value="ECO:0007669"/>
    <property type="project" value="InterPro"/>
</dbReference>
<dbReference type="PANTHER" id="PTHR11177:SF317">
    <property type="entry name" value="CHITINASE 12-RELATED"/>
    <property type="match status" value="1"/>
</dbReference>
<sequence length="337" mass="37063">MKKLALFSVVALLFSCKKKLDYPTTNTFRSPSKILVAGYLPDYGISRTDVSNLALLDRVYYFSVYPDTTTGVFKTFASDTANLNYLNSKLKPGQDLFITVGGWVKSKGIPVMAADSAVKRMNYITALMNFCKYFNVKGVDLDWEDYPAAVNRTLYGSFTKQLADSVHARGMKFSVALGDDANKANFGADVVDKIDNVNIMNYGGLDASNNHSTFTQMTSAITLFTNLKIPKSKIIVGVPFFGKRSGSGTNPPLTQTYSYIFNSAGTKPTMNESKTLIGSTAYAYNGRSLLMQKVDFLRYNAYAGITAWELSQDTTATTEYSLLKTIYDANPAATPLK</sequence>
<reference evidence="4" key="1">
    <citation type="submission" date="2022-09" db="EMBL/GenBank/DDBJ databases">
        <authorList>
            <person name="Yuan C."/>
            <person name="Ke Z."/>
        </authorList>
    </citation>
    <scope>NUCLEOTIDE SEQUENCE</scope>
    <source>
        <strain evidence="4">LB-8</strain>
    </source>
</reference>
<evidence type="ECO:0000256" key="2">
    <source>
        <dbReference type="ARBA" id="ARBA00012729"/>
    </source>
</evidence>
<dbReference type="AlphaFoldDB" id="A0A9X3B745"/>
<dbReference type="InterPro" id="IPR050314">
    <property type="entry name" value="Glycosyl_Hydrlase_18"/>
</dbReference>
<evidence type="ECO:0000256" key="1">
    <source>
        <dbReference type="ARBA" id="ARBA00000822"/>
    </source>
</evidence>
<reference evidence="4" key="2">
    <citation type="submission" date="2023-04" db="EMBL/GenBank/DDBJ databases">
        <title>Paracnuella aquatica gen. nov., sp. nov., a member of the family Chitinophagaceae isolated from a hot spring.</title>
        <authorList>
            <person name="Wang C."/>
        </authorList>
    </citation>
    <scope>NUCLEOTIDE SEQUENCE</scope>
    <source>
        <strain evidence="4">LB-8</strain>
    </source>
</reference>
<name>A0A9X3B745_9BACT</name>
<comment type="catalytic activity">
    <reaction evidence="1">
        <text>Random endo-hydrolysis of N-acetyl-beta-D-glucosaminide (1-&gt;4)-beta-linkages in chitin and chitodextrins.</text>
        <dbReference type="EC" id="3.2.1.14"/>
    </reaction>
</comment>
<proteinExistence type="predicted"/>
<dbReference type="Gene3D" id="3.20.20.80">
    <property type="entry name" value="Glycosidases"/>
    <property type="match status" value="1"/>
</dbReference>
<dbReference type="SUPFAM" id="SSF51445">
    <property type="entry name" value="(Trans)glycosidases"/>
    <property type="match status" value="1"/>
</dbReference>
<dbReference type="EMBL" id="JAOTIF010000003">
    <property type="protein sequence ID" value="MCU7548825.1"/>
    <property type="molecule type" value="Genomic_DNA"/>
</dbReference>
<protein>
    <recommendedName>
        <fullName evidence="2">chitinase</fullName>
        <ecNumber evidence="2">3.2.1.14</ecNumber>
    </recommendedName>
</protein>
<dbReference type="GO" id="GO:0005576">
    <property type="term" value="C:extracellular region"/>
    <property type="evidence" value="ECO:0007669"/>
    <property type="project" value="TreeGrafter"/>
</dbReference>
<dbReference type="InterPro" id="IPR011583">
    <property type="entry name" value="Chitinase_II/V-like_cat"/>
</dbReference>
<evidence type="ECO:0000313" key="4">
    <source>
        <dbReference type="EMBL" id="MCU7548825.1"/>
    </source>
</evidence>
<dbReference type="InterPro" id="IPR017853">
    <property type="entry name" value="GH"/>
</dbReference>
<keyword evidence="4" id="KW-0378">Hydrolase</keyword>
<dbReference type="GO" id="GO:0006032">
    <property type="term" value="P:chitin catabolic process"/>
    <property type="evidence" value="ECO:0007669"/>
    <property type="project" value="TreeGrafter"/>
</dbReference>
<comment type="caution">
    <text evidence="4">The sequence shown here is derived from an EMBL/GenBank/DDBJ whole genome shotgun (WGS) entry which is preliminary data.</text>
</comment>
<accession>A0A9X3B745</accession>
<evidence type="ECO:0000313" key="5">
    <source>
        <dbReference type="Proteomes" id="UP001155483"/>
    </source>
</evidence>
<dbReference type="GO" id="GO:0005975">
    <property type="term" value="P:carbohydrate metabolic process"/>
    <property type="evidence" value="ECO:0007669"/>
    <property type="project" value="InterPro"/>
</dbReference>
<gene>
    <name evidence="4" type="ORF">OCK74_06830</name>
</gene>
<dbReference type="PROSITE" id="PS51910">
    <property type="entry name" value="GH18_2"/>
    <property type="match status" value="1"/>
</dbReference>
<dbReference type="EC" id="3.2.1.14" evidence="2"/>
<organism evidence="4 5">
    <name type="scientific">Paraflavisolibacter caeni</name>
    <dbReference type="NCBI Taxonomy" id="2982496"/>
    <lineage>
        <taxon>Bacteria</taxon>
        <taxon>Pseudomonadati</taxon>
        <taxon>Bacteroidota</taxon>
        <taxon>Chitinophagia</taxon>
        <taxon>Chitinophagales</taxon>
        <taxon>Chitinophagaceae</taxon>
        <taxon>Paraflavisolibacter</taxon>
    </lineage>
</organism>
<dbReference type="GO" id="GO:0008843">
    <property type="term" value="F:endochitinase activity"/>
    <property type="evidence" value="ECO:0007669"/>
    <property type="project" value="UniProtKB-EC"/>
</dbReference>
<dbReference type="RefSeq" id="WP_279296270.1">
    <property type="nucleotide sequence ID" value="NZ_JAOTIF010000003.1"/>
</dbReference>
<dbReference type="Gene3D" id="3.40.5.30">
    <property type="entry name" value="(Trans)glycosidases - domain 2"/>
    <property type="match status" value="1"/>
</dbReference>
<keyword evidence="5" id="KW-1185">Reference proteome</keyword>
<feature type="domain" description="GH18" evidence="3">
    <location>
        <begin position="34"/>
        <end position="333"/>
    </location>
</feature>